<evidence type="ECO:0000256" key="1">
    <source>
        <dbReference type="ARBA" id="ARBA00022679"/>
    </source>
</evidence>
<dbReference type="GO" id="GO:0005524">
    <property type="term" value="F:ATP binding"/>
    <property type="evidence" value="ECO:0007669"/>
    <property type="project" value="UniProtKB-UniRule"/>
</dbReference>
<keyword evidence="2 5" id="KW-0547">Nucleotide-binding</keyword>
<dbReference type="GO" id="GO:0004672">
    <property type="term" value="F:protein kinase activity"/>
    <property type="evidence" value="ECO:0007669"/>
    <property type="project" value="InterPro"/>
</dbReference>
<dbReference type="Pfam" id="PF00069">
    <property type="entry name" value="Pkinase"/>
    <property type="match status" value="1"/>
</dbReference>
<evidence type="ECO:0000256" key="2">
    <source>
        <dbReference type="ARBA" id="ARBA00022741"/>
    </source>
</evidence>
<feature type="coiled-coil region" evidence="6">
    <location>
        <begin position="203"/>
        <end position="230"/>
    </location>
</feature>
<protein>
    <submittedName>
        <fullName evidence="9">Protein kinase domain/Protein tyrosine kinase, putative</fullName>
    </submittedName>
</protein>
<evidence type="ECO:0000256" key="7">
    <source>
        <dbReference type="SAM" id="MobiDB-lite"/>
    </source>
</evidence>
<sequence>MLFLIPFMKANETDAEDMSVEDSVANVEGMSVTTGRTTSCSVTSHFHDLRSAEAAANKESSSLKLPGAEEDDEGPKELGMTTMGDAPAYNFTTLVAEDTAAHRNMLCTYLWDRKHAVLPAHSLSDIKRLAGVADILFIDLQQSIITSLEASTDPITYLREMSRQMAIVITAQSFDLVSAETYQKAGFITLRKPCTPVQAMQAIRLAEEKIAQVKQEAEKIAQTRALLSKNSRGAWKRGKLLGKGSFGEVFEAIDVLTGGTMAVKEMHLGRGSEKVEKVEQFVAEISTMCNLQHPNIIHYFYCEENTEENVIRVFMEYAAGGTLQKLFSQKGGKKWSSSSSKNFSTRLRRGWPTFTPSVTCIVILRPPMYSWGTTGWLKLETSGRRGR</sequence>
<evidence type="ECO:0000259" key="8">
    <source>
        <dbReference type="PROSITE" id="PS50011"/>
    </source>
</evidence>
<dbReference type="InterPro" id="IPR017441">
    <property type="entry name" value="Protein_kinase_ATP_BS"/>
</dbReference>
<dbReference type="PANTHER" id="PTHR48016">
    <property type="entry name" value="MAP KINASE KINASE KINASE SSK2-RELATED-RELATED"/>
    <property type="match status" value="1"/>
</dbReference>
<feature type="region of interest" description="Disordered" evidence="7">
    <location>
        <begin position="57"/>
        <end position="83"/>
    </location>
</feature>
<dbReference type="SUPFAM" id="SSF52172">
    <property type="entry name" value="CheY-like"/>
    <property type="match status" value="1"/>
</dbReference>
<keyword evidence="6" id="KW-0175">Coiled coil</keyword>
<evidence type="ECO:0000256" key="3">
    <source>
        <dbReference type="ARBA" id="ARBA00022777"/>
    </source>
</evidence>
<dbReference type="InterPro" id="IPR050538">
    <property type="entry name" value="MAP_kinase_kinase_kinase"/>
</dbReference>
<dbReference type="SUPFAM" id="SSF56112">
    <property type="entry name" value="Protein kinase-like (PK-like)"/>
    <property type="match status" value="1"/>
</dbReference>
<dbReference type="PROSITE" id="PS50011">
    <property type="entry name" value="PROTEIN_KINASE_DOM"/>
    <property type="match status" value="1"/>
</dbReference>
<evidence type="ECO:0000256" key="4">
    <source>
        <dbReference type="ARBA" id="ARBA00022840"/>
    </source>
</evidence>
<gene>
    <name evidence="9" type="ORF">ADEAN_000948400</name>
</gene>
<feature type="binding site" evidence="5">
    <location>
        <position position="264"/>
    </location>
    <ligand>
        <name>ATP</name>
        <dbReference type="ChEBI" id="CHEBI:30616"/>
    </ligand>
</feature>
<dbReference type="AlphaFoldDB" id="A0A7G2CR28"/>
<dbReference type="InterPro" id="IPR011006">
    <property type="entry name" value="CheY-like_superfamily"/>
</dbReference>
<dbReference type="PROSITE" id="PS00107">
    <property type="entry name" value="PROTEIN_KINASE_ATP"/>
    <property type="match status" value="1"/>
</dbReference>
<keyword evidence="10" id="KW-1185">Reference proteome</keyword>
<dbReference type="Gene3D" id="3.40.50.2300">
    <property type="match status" value="1"/>
</dbReference>
<dbReference type="Proteomes" id="UP000515908">
    <property type="component" value="Chromosome 23"/>
</dbReference>
<dbReference type="PANTHER" id="PTHR48016:SF56">
    <property type="entry name" value="MAPKK KINASE"/>
    <property type="match status" value="1"/>
</dbReference>
<name>A0A7G2CR28_9TRYP</name>
<keyword evidence="1" id="KW-0808">Transferase</keyword>
<dbReference type="Gene3D" id="1.10.510.10">
    <property type="entry name" value="Transferase(Phosphotransferase) domain 1"/>
    <property type="match status" value="1"/>
</dbReference>
<proteinExistence type="predicted"/>
<dbReference type="VEuPathDB" id="TriTrypDB:ADEAN_000948400"/>
<evidence type="ECO:0000313" key="9">
    <source>
        <dbReference type="EMBL" id="CAD2221945.1"/>
    </source>
</evidence>
<dbReference type="InterPro" id="IPR011009">
    <property type="entry name" value="Kinase-like_dom_sf"/>
</dbReference>
<dbReference type="SMART" id="SM00220">
    <property type="entry name" value="S_TKc"/>
    <property type="match status" value="1"/>
</dbReference>
<organism evidence="9 10">
    <name type="scientific">Angomonas deanei</name>
    <dbReference type="NCBI Taxonomy" id="59799"/>
    <lineage>
        <taxon>Eukaryota</taxon>
        <taxon>Discoba</taxon>
        <taxon>Euglenozoa</taxon>
        <taxon>Kinetoplastea</taxon>
        <taxon>Metakinetoplastina</taxon>
        <taxon>Trypanosomatida</taxon>
        <taxon>Trypanosomatidae</taxon>
        <taxon>Strigomonadinae</taxon>
        <taxon>Angomonas</taxon>
    </lineage>
</organism>
<feature type="domain" description="Protein kinase" evidence="8">
    <location>
        <begin position="235"/>
        <end position="387"/>
    </location>
</feature>
<keyword evidence="4 5" id="KW-0067">ATP-binding</keyword>
<evidence type="ECO:0000313" key="10">
    <source>
        <dbReference type="Proteomes" id="UP000515908"/>
    </source>
</evidence>
<evidence type="ECO:0000256" key="6">
    <source>
        <dbReference type="SAM" id="Coils"/>
    </source>
</evidence>
<accession>A0A7G2CR28</accession>
<dbReference type="InterPro" id="IPR000719">
    <property type="entry name" value="Prot_kinase_dom"/>
</dbReference>
<dbReference type="EMBL" id="LR877167">
    <property type="protein sequence ID" value="CAD2221945.1"/>
    <property type="molecule type" value="Genomic_DNA"/>
</dbReference>
<reference evidence="9 10" key="1">
    <citation type="submission" date="2020-08" db="EMBL/GenBank/DDBJ databases">
        <authorList>
            <person name="Newling K."/>
            <person name="Davey J."/>
            <person name="Forrester S."/>
        </authorList>
    </citation>
    <scope>NUCLEOTIDE SEQUENCE [LARGE SCALE GENOMIC DNA]</scope>
    <source>
        <strain evidence="10">Crithidia deanei Carvalho (ATCC PRA-265)</strain>
    </source>
</reference>
<keyword evidence="3 9" id="KW-0418">Kinase</keyword>
<evidence type="ECO:0000256" key="5">
    <source>
        <dbReference type="PROSITE-ProRule" id="PRU10141"/>
    </source>
</evidence>